<name>A0A839VA94_9GAMM</name>
<evidence type="ECO:0000313" key="1">
    <source>
        <dbReference type="EMBL" id="MBB3192543.1"/>
    </source>
</evidence>
<keyword evidence="2" id="KW-1185">Reference proteome</keyword>
<sequence>MGRILSDIERDAGSFSTASMNRVFRPLGLKVGLVSRQADLLARLGKETEGGT</sequence>
<organism evidence="1 2">
    <name type="scientific">Halomonas cerina</name>
    <dbReference type="NCBI Taxonomy" id="447424"/>
    <lineage>
        <taxon>Bacteria</taxon>
        <taxon>Pseudomonadati</taxon>
        <taxon>Pseudomonadota</taxon>
        <taxon>Gammaproteobacteria</taxon>
        <taxon>Oceanospirillales</taxon>
        <taxon>Halomonadaceae</taxon>
        <taxon>Halomonas</taxon>
    </lineage>
</organism>
<dbReference type="AlphaFoldDB" id="A0A839VA94"/>
<protein>
    <submittedName>
        <fullName evidence="1">Uncharacterized protein</fullName>
    </submittedName>
</protein>
<proteinExistence type="predicted"/>
<reference evidence="1 2" key="1">
    <citation type="submission" date="2020-08" db="EMBL/GenBank/DDBJ databases">
        <title>Genomic Encyclopedia of Type Strains, Phase III (KMG-III): the genomes of soil and plant-associated and newly described type strains.</title>
        <authorList>
            <person name="Whitman W."/>
        </authorList>
    </citation>
    <scope>NUCLEOTIDE SEQUENCE [LARGE SCALE GENOMIC DNA]</scope>
    <source>
        <strain evidence="1 2">CECT 7282</strain>
    </source>
</reference>
<evidence type="ECO:0000313" key="2">
    <source>
        <dbReference type="Proteomes" id="UP000547614"/>
    </source>
</evidence>
<gene>
    <name evidence="1" type="ORF">FHR94_003840</name>
</gene>
<dbReference type="EMBL" id="JACHXP010000034">
    <property type="protein sequence ID" value="MBB3192543.1"/>
    <property type="molecule type" value="Genomic_DNA"/>
</dbReference>
<dbReference type="Proteomes" id="UP000547614">
    <property type="component" value="Unassembled WGS sequence"/>
</dbReference>
<accession>A0A839VA94</accession>
<comment type="caution">
    <text evidence="1">The sequence shown here is derived from an EMBL/GenBank/DDBJ whole genome shotgun (WGS) entry which is preliminary data.</text>
</comment>
<dbReference type="RefSeq" id="WP_183328269.1">
    <property type="nucleotide sequence ID" value="NZ_JACHXP010000034.1"/>
</dbReference>